<dbReference type="STRING" id="590646.G3B3C2"/>
<dbReference type="AlphaFoldDB" id="G3B3C2"/>
<name>G3B3C2_CANTC</name>
<dbReference type="EMBL" id="GL996521">
    <property type="protein sequence ID" value="EGV64135.1"/>
    <property type="molecule type" value="Genomic_DNA"/>
</dbReference>
<evidence type="ECO:0000256" key="2">
    <source>
        <dbReference type="SAM" id="MobiDB-lite"/>
    </source>
</evidence>
<dbReference type="InterPro" id="IPR050872">
    <property type="entry name" value="PPR_P_subfamily"/>
</dbReference>
<accession>G3B3C2</accession>
<dbReference type="HOGENOM" id="CLU_373834_0_0_1"/>
<organism evidence="4">
    <name type="scientific">Candida tenuis (strain ATCC 10573 / BCRC 21748 / CBS 615 / JCM 9827 / NBRC 10315 / NRRL Y-1498 / VKM Y-70)</name>
    <name type="common">Yeast</name>
    <name type="synonym">Yamadazyma tenuis</name>
    <dbReference type="NCBI Taxonomy" id="590646"/>
    <lineage>
        <taxon>Eukaryota</taxon>
        <taxon>Fungi</taxon>
        <taxon>Dikarya</taxon>
        <taxon>Ascomycota</taxon>
        <taxon>Saccharomycotina</taxon>
        <taxon>Pichiomycetes</taxon>
        <taxon>Debaryomycetaceae</taxon>
        <taxon>Yamadazyma</taxon>
    </lineage>
</organism>
<evidence type="ECO:0008006" key="5">
    <source>
        <dbReference type="Google" id="ProtNLM"/>
    </source>
</evidence>
<dbReference type="eggNOG" id="KOG4197">
    <property type="taxonomic scope" value="Eukaryota"/>
</dbReference>
<feature type="region of interest" description="Disordered" evidence="2">
    <location>
        <begin position="20"/>
        <end position="49"/>
    </location>
</feature>
<dbReference type="PANTHER" id="PTHR46128">
    <property type="entry name" value="MITOCHONDRIAL GROUP I INTRON SPLICING FACTOR CCM1"/>
    <property type="match status" value="1"/>
</dbReference>
<keyword evidence="4" id="KW-1185">Reference proteome</keyword>
<evidence type="ECO:0000313" key="4">
    <source>
        <dbReference type="Proteomes" id="UP000000707"/>
    </source>
</evidence>
<evidence type="ECO:0000256" key="1">
    <source>
        <dbReference type="ARBA" id="ARBA00007626"/>
    </source>
</evidence>
<reference evidence="3 4" key="1">
    <citation type="journal article" date="2011" name="Proc. Natl. Acad. Sci. U.S.A.">
        <title>Comparative genomics of xylose-fermenting fungi for enhanced biofuel production.</title>
        <authorList>
            <person name="Wohlbach D.J."/>
            <person name="Kuo A."/>
            <person name="Sato T.K."/>
            <person name="Potts K.M."/>
            <person name="Salamov A.A."/>
            <person name="LaButti K.M."/>
            <person name="Sun H."/>
            <person name="Clum A."/>
            <person name="Pangilinan J.L."/>
            <person name="Lindquist E.A."/>
            <person name="Lucas S."/>
            <person name="Lapidus A."/>
            <person name="Jin M."/>
            <person name="Gunawan C."/>
            <person name="Balan V."/>
            <person name="Dale B.E."/>
            <person name="Jeffries T.W."/>
            <person name="Zinkel R."/>
            <person name="Barry K.W."/>
            <person name="Grigoriev I.V."/>
            <person name="Gasch A.P."/>
        </authorList>
    </citation>
    <scope>NUCLEOTIDE SEQUENCE [LARGE SCALE GENOMIC DNA]</scope>
    <source>
        <strain evidence="4">ATCC 10573 / BCRC 21748 / CBS 615 / JCM 9827 / NBRC 10315 / NRRL Y-1498 / VKM Y-70</strain>
    </source>
</reference>
<dbReference type="InterPro" id="IPR011990">
    <property type="entry name" value="TPR-like_helical_dom_sf"/>
</dbReference>
<gene>
    <name evidence="3" type="ORF">CANTEDRAFT_130460</name>
</gene>
<proteinExistence type="inferred from homology"/>
<comment type="similarity">
    <text evidence="1">Belongs to the PPR family. P subfamily.</text>
</comment>
<dbReference type="Gene3D" id="1.25.40.10">
    <property type="entry name" value="Tetratricopeptide repeat domain"/>
    <property type="match status" value="3"/>
</dbReference>
<dbReference type="Proteomes" id="UP000000707">
    <property type="component" value="Unassembled WGS sequence"/>
</dbReference>
<sequence length="686" mass="78780">MASRHPWMAVATRLQSTVNAGAAGNPAPTPISPDPSANSPQTGRKRPPTHRKLFEIRNQQESVEIFEEAISYLREVQVADVIPSFDIYISFQKLGVTLLRNLIEGKASSEEVDNVLQVLIEHRVVHAIHFCQVMKYNLELADYTRNLRCWVSYLETKNSFGSDSALIDKPFQNVRYDFPSFSYSLVRDLTYYSYFLGSKTDYKFSFEDVKNVLQADNLAPAWRVHDNLEKFLGPSSQLDDFKTSVGRLYYQSVSSDPNSSESLKRMDAYAAKRDGRGLVQFYDSLKGQNLDYKTVHKLMISFYEVGRFDMVYEMFNGLIKKDLKLTKPVWDVMIKSMGHADNTRGLTQESKDELAVNVEKLINTMVEQGFDVDARVLASIVASFSNLNRFDKVDEYLETYSSVPVIHVTKSSYLMGLILNDRVEEAEKKLKQFMGEDSTYAPSASSMNALLDHYSKQNNLDAVNGIIKFMGDHDIAENVVSLTIVADLYFRVTRKRGLVPNVEEMFSLFKKTNTNINMHTYAVIMDGLIKNYNLQAARDIFEWLKKGNHLKKQNSVNIMTIMIKGELDFGDVDRAESLFDEYLKGFANDTQAWNMMIVSILDKNEKAGWNYYLRLQKQKVNNVRPNFYTFYFLFRHFVRKNNRAIIEQLIADLDRAELTSLGKDLPRILRELSTDYVIPTGLKQRL</sequence>
<protein>
    <recommendedName>
        <fullName evidence="5">Mitochondrial group I intron splicing factor CCM1</fullName>
    </recommendedName>
</protein>
<dbReference type="PANTHER" id="PTHR46128:SF329">
    <property type="entry name" value="MITOCHONDRIAL GROUP I INTRON SPLICING FACTOR DMR1"/>
    <property type="match status" value="1"/>
</dbReference>
<evidence type="ECO:0000313" key="3">
    <source>
        <dbReference type="EMBL" id="EGV64135.1"/>
    </source>
</evidence>
<dbReference type="OrthoDB" id="185373at2759"/>